<feature type="domain" description="Phosphoadenosine phosphosulphate reductase" evidence="10">
    <location>
        <begin position="1"/>
        <end position="213"/>
    </location>
</feature>
<name>A0A7W8J6H2_9BACT</name>
<evidence type="ECO:0000256" key="9">
    <source>
        <dbReference type="ARBA" id="ARBA00031812"/>
    </source>
</evidence>
<evidence type="ECO:0000256" key="4">
    <source>
        <dbReference type="ARBA" id="ARBA00022679"/>
    </source>
</evidence>
<dbReference type="GO" id="GO:0004781">
    <property type="term" value="F:sulfate adenylyltransferase (ATP) activity"/>
    <property type="evidence" value="ECO:0007669"/>
    <property type="project" value="UniProtKB-EC"/>
</dbReference>
<dbReference type="Pfam" id="PF01507">
    <property type="entry name" value="PAPS_reduct"/>
    <property type="match status" value="1"/>
</dbReference>
<dbReference type="InterPro" id="IPR050128">
    <property type="entry name" value="Sulfate_adenylyltrnsfr_sub2"/>
</dbReference>
<dbReference type="PANTHER" id="PTHR43196">
    <property type="entry name" value="SULFATE ADENYLYLTRANSFERASE SUBUNIT 2"/>
    <property type="match status" value="1"/>
</dbReference>
<evidence type="ECO:0000256" key="6">
    <source>
        <dbReference type="ARBA" id="ARBA00022741"/>
    </source>
</evidence>
<evidence type="ECO:0000259" key="10">
    <source>
        <dbReference type="Pfam" id="PF01507"/>
    </source>
</evidence>
<dbReference type="InterPro" id="IPR011784">
    <property type="entry name" value="SO4_adenylTrfase_ssu"/>
</dbReference>
<protein>
    <recommendedName>
        <fullName evidence="3">Sulfate adenylyltransferase subunit 2</fullName>
        <ecNumber evidence="2">2.7.7.4</ecNumber>
    </recommendedName>
    <alternativeName>
        <fullName evidence="8">ATP-sulfurylase small subunit</fullName>
    </alternativeName>
    <alternativeName>
        <fullName evidence="9">Sulfate adenylate transferase</fullName>
    </alternativeName>
</protein>
<keyword evidence="6" id="KW-0547">Nucleotide-binding</keyword>
<evidence type="ECO:0000256" key="8">
    <source>
        <dbReference type="ARBA" id="ARBA00030256"/>
    </source>
</evidence>
<dbReference type="Proteomes" id="UP000569092">
    <property type="component" value="Unassembled WGS sequence"/>
</dbReference>
<accession>A0A7W8J6H2</accession>
<evidence type="ECO:0000256" key="5">
    <source>
        <dbReference type="ARBA" id="ARBA00022695"/>
    </source>
</evidence>
<dbReference type="SUPFAM" id="SSF52402">
    <property type="entry name" value="Adenine nucleotide alpha hydrolases-like"/>
    <property type="match status" value="1"/>
</dbReference>
<reference evidence="11 12" key="1">
    <citation type="submission" date="2020-08" db="EMBL/GenBank/DDBJ databases">
        <title>Genomic Encyclopedia of Type Strains, Phase IV (KMG-V): Genome sequencing to study the core and pangenomes of soil and plant-associated prokaryotes.</title>
        <authorList>
            <person name="Whitman W."/>
        </authorList>
    </citation>
    <scope>NUCLEOTIDE SEQUENCE [LARGE SCALE GENOMIC DNA]</scope>
    <source>
        <strain evidence="11 12">M8US30</strain>
    </source>
</reference>
<keyword evidence="7" id="KW-0067">ATP-binding</keyword>
<sequence>MLRLAQKAFFPAPIPFPLLHIDTGFKFREMIEFRDRMAAEVEAELLVWRNEPAIASGTNPIALDTKRCCGLLKTQALLDGLNHYGFDAAFGGARRDEEKSRAKERIYSFRDKAGQWDPKAQRPELWNLYNSRIHPGESIRVFPLSNWTEMDVWQYILQEDIPIVDLYFAKERPMYVREGALLPVEQSFVARLGEQRQMVLSRLRSLGCSPCTGAIRSDADTLPKIIEELLSFRSSERANRVIDHDQEGSMELKKHEGYF</sequence>
<dbReference type="EC" id="2.7.7.4" evidence="2"/>
<organism evidence="11 12">
    <name type="scientific">Tunturiibacter lichenicola</name>
    <dbReference type="NCBI Taxonomy" id="2051959"/>
    <lineage>
        <taxon>Bacteria</taxon>
        <taxon>Pseudomonadati</taxon>
        <taxon>Acidobacteriota</taxon>
        <taxon>Terriglobia</taxon>
        <taxon>Terriglobales</taxon>
        <taxon>Acidobacteriaceae</taxon>
        <taxon>Tunturiibacter</taxon>
    </lineage>
</organism>
<dbReference type="InterPro" id="IPR014729">
    <property type="entry name" value="Rossmann-like_a/b/a_fold"/>
</dbReference>
<dbReference type="PANTHER" id="PTHR43196:SF1">
    <property type="entry name" value="SULFATE ADENYLYLTRANSFERASE SUBUNIT 2"/>
    <property type="match status" value="1"/>
</dbReference>
<dbReference type="AlphaFoldDB" id="A0A7W8J6H2"/>
<gene>
    <name evidence="11" type="ORF">HDF10_001425</name>
</gene>
<evidence type="ECO:0000256" key="7">
    <source>
        <dbReference type="ARBA" id="ARBA00022840"/>
    </source>
</evidence>
<comment type="caution">
    <text evidence="11">The sequence shown here is derived from an EMBL/GenBank/DDBJ whole genome shotgun (WGS) entry which is preliminary data.</text>
</comment>
<evidence type="ECO:0000256" key="1">
    <source>
        <dbReference type="ARBA" id="ARBA00008885"/>
    </source>
</evidence>
<evidence type="ECO:0000256" key="2">
    <source>
        <dbReference type="ARBA" id="ARBA00012391"/>
    </source>
</evidence>
<keyword evidence="4 11" id="KW-0808">Transferase</keyword>
<dbReference type="PIRSF" id="PIRSF002936">
    <property type="entry name" value="CysDAde_trans"/>
    <property type="match status" value="1"/>
</dbReference>
<dbReference type="EMBL" id="JACHDZ010000002">
    <property type="protein sequence ID" value="MBB5343450.1"/>
    <property type="molecule type" value="Genomic_DNA"/>
</dbReference>
<dbReference type="NCBIfam" id="NF003587">
    <property type="entry name" value="PRK05253.1"/>
    <property type="match status" value="1"/>
</dbReference>
<dbReference type="Gene3D" id="3.40.50.620">
    <property type="entry name" value="HUPs"/>
    <property type="match status" value="1"/>
</dbReference>
<comment type="similarity">
    <text evidence="1">Belongs to the PAPS reductase family. CysD subfamily.</text>
</comment>
<keyword evidence="5 11" id="KW-0548">Nucleotidyltransferase</keyword>
<evidence type="ECO:0000256" key="3">
    <source>
        <dbReference type="ARBA" id="ARBA00022004"/>
    </source>
</evidence>
<dbReference type="GO" id="GO:0005524">
    <property type="term" value="F:ATP binding"/>
    <property type="evidence" value="ECO:0007669"/>
    <property type="project" value="UniProtKB-KW"/>
</dbReference>
<proteinExistence type="inferred from homology"/>
<dbReference type="GO" id="GO:0000103">
    <property type="term" value="P:sulfate assimilation"/>
    <property type="evidence" value="ECO:0007669"/>
    <property type="project" value="InterPro"/>
</dbReference>
<evidence type="ECO:0000313" key="11">
    <source>
        <dbReference type="EMBL" id="MBB5343450.1"/>
    </source>
</evidence>
<evidence type="ECO:0000313" key="12">
    <source>
        <dbReference type="Proteomes" id="UP000569092"/>
    </source>
</evidence>
<dbReference type="InterPro" id="IPR002500">
    <property type="entry name" value="PAPS_reduct_dom"/>
</dbReference>